<comment type="caution">
    <text evidence="2">The sequence shown here is derived from an EMBL/GenBank/DDBJ whole genome shotgun (WGS) entry which is preliminary data.</text>
</comment>
<dbReference type="EMBL" id="JADIVZ010000005">
    <property type="protein sequence ID" value="MBF4162338.1"/>
    <property type="molecule type" value="Genomic_DNA"/>
</dbReference>
<gene>
    <name evidence="2" type="ORF">ISG29_11615</name>
</gene>
<organism evidence="2 3">
    <name type="scientific">Nocardioides acrostichi</name>
    <dbReference type="NCBI Taxonomy" id="2784339"/>
    <lineage>
        <taxon>Bacteria</taxon>
        <taxon>Bacillati</taxon>
        <taxon>Actinomycetota</taxon>
        <taxon>Actinomycetes</taxon>
        <taxon>Propionibacteriales</taxon>
        <taxon>Nocardioidaceae</taxon>
        <taxon>Nocardioides</taxon>
    </lineage>
</organism>
<dbReference type="AlphaFoldDB" id="A0A930YBD0"/>
<dbReference type="Proteomes" id="UP000656804">
    <property type="component" value="Unassembled WGS sequence"/>
</dbReference>
<proteinExistence type="predicted"/>
<keyword evidence="1" id="KW-0472">Membrane</keyword>
<evidence type="ECO:0000256" key="1">
    <source>
        <dbReference type="SAM" id="Phobius"/>
    </source>
</evidence>
<dbReference type="RefSeq" id="WP_194503767.1">
    <property type="nucleotide sequence ID" value="NZ_JADIVZ010000005.1"/>
</dbReference>
<feature type="transmembrane region" description="Helical" evidence="1">
    <location>
        <begin position="12"/>
        <end position="32"/>
    </location>
</feature>
<protein>
    <recommendedName>
        <fullName evidence="4">TadE-like protein</fullName>
    </recommendedName>
</protein>
<reference evidence="2" key="1">
    <citation type="submission" date="2020-11" db="EMBL/GenBank/DDBJ databases">
        <title>Nocardioides sp. CBS4Y-1, whole genome shotgun sequence.</title>
        <authorList>
            <person name="Tuo L."/>
        </authorList>
    </citation>
    <scope>NUCLEOTIDE SEQUENCE</scope>
    <source>
        <strain evidence="2">CBS4Y-1</strain>
    </source>
</reference>
<evidence type="ECO:0000313" key="2">
    <source>
        <dbReference type="EMBL" id="MBF4162338.1"/>
    </source>
</evidence>
<keyword evidence="1" id="KW-1133">Transmembrane helix</keyword>
<evidence type="ECO:0000313" key="3">
    <source>
        <dbReference type="Proteomes" id="UP000656804"/>
    </source>
</evidence>
<name>A0A930YBD0_9ACTN</name>
<evidence type="ECO:0008006" key="4">
    <source>
        <dbReference type="Google" id="ProtNLM"/>
    </source>
</evidence>
<keyword evidence="1" id="KW-0812">Transmembrane</keyword>
<sequence>MPRGVRAERGSAIVELVWLAVILLVPVVWIVMSVFEVQSGAFGVEAAARSAARAYVLAPDDASGRARAEAAVRVALADQGLPPGRFDLRVDCGGFENCHSGTAVVTVVVKTTVDLPMLPDILGSGAPAFALDASHSVPVGRFQEISP</sequence>
<keyword evidence="3" id="KW-1185">Reference proteome</keyword>
<accession>A0A930YBD0</accession>